<accession>A0AAE4BP77</accession>
<dbReference type="AlphaFoldDB" id="A0AAE4BP77"/>
<sequence>MQKIFLDKTKNMEIKKPAEAGFNIIKQMG</sequence>
<evidence type="ECO:0000313" key="2">
    <source>
        <dbReference type="Proteomes" id="UP001185092"/>
    </source>
</evidence>
<dbReference type="Proteomes" id="UP001185092">
    <property type="component" value="Unassembled WGS sequence"/>
</dbReference>
<keyword evidence="2" id="KW-1185">Reference proteome</keyword>
<dbReference type="EMBL" id="JAVDQD010000001">
    <property type="protein sequence ID" value="MDR6237669.1"/>
    <property type="molecule type" value="Genomic_DNA"/>
</dbReference>
<evidence type="ECO:0000313" key="1">
    <source>
        <dbReference type="EMBL" id="MDR6237669.1"/>
    </source>
</evidence>
<reference evidence="1" key="1">
    <citation type="submission" date="2023-07" db="EMBL/GenBank/DDBJ databases">
        <title>Genomic Encyclopedia of Type Strains, Phase IV (KMG-IV): sequencing the most valuable type-strain genomes for metagenomic binning, comparative biology and taxonomic classification.</title>
        <authorList>
            <person name="Goeker M."/>
        </authorList>
    </citation>
    <scope>NUCLEOTIDE SEQUENCE</scope>
    <source>
        <strain evidence="1">DSM 26174</strain>
    </source>
</reference>
<organism evidence="1 2">
    <name type="scientific">Aureibacter tunicatorum</name>
    <dbReference type="NCBI Taxonomy" id="866807"/>
    <lineage>
        <taxon>Bacteria</taxon>
        <taxon>Pseudomonadati</taxon>
        <taxon>Bacteroidota</taxon>
        <taxon>Cytophagia</taxon>
        <taxon>Cytophagales</taxon>
        <taxon>Persicobacteraceae</taxon>
        <taxon>Aureibacter</taxon>
    </lineage>
</organism>
<proteinExistence type="predicted"/>
<name>A0AAE4BP77_9BACT</name>
<protein>
    <submittedName>
        <fullName evidence="1">Uncharacterized protein</fullName>
    </submittedName>
</protein>
<gene>
    <name evidence="1" type="ORF">HNQ88_000645</name>
</gene>
<comment type="caution">
    <text evidence="1">The sequence shown here is derived from an EMBL/GenBank/DDBJ whole genome shotgun (WGS) entry which is preliminary data.</text>
</comment>